<evidence type="ECO:0000313" key="3">
    <source>
        <dbReference type="Proteomes" id="UP000319212"/>
    </source>
</evidence>
<reference evidence="2 3" key="1">
    <citation type="journal article" date="2019" name="Environ. Microbiol.">
        <title>Species interactions and distinct microbial communities in high Arctic permafrost affected cryosols are associated with the CH4 and CO2 gas fluxes.</title>
        <authorList>
            <person name="Altshuler I."/>
            <person name="Hamel J."/>
            <person name="Turney S."/>
            <person name="Magnuson E."/>
            <person name="Levesque R."/>
            <person name="Greer C."/>
            <person name="Whyte L.G."/>
        </authorList>
    </citation>
    <scope>NUCLEOTIDE SEQUENCE [LARGE SCALE GENOMIC DNA]</scope>
    <source>
        <strain evidence="2 3">S06.C</strain>
    </source>
</reference>
<evidence type="ECO:0000313" key="2">
    <source>
        <dbReference type="EMBL" id="TPG30442.1"/>
    </source>
</evidence>
<name>A0A502E146_9BURK</name>
<dbReference type="OrthoDB" id="7058820at2"/>
<accession>A0A502E146</accession>
<dbReference type="RefSeq" id="WP_140838385.1">
    <property type="nucleotide sequence ID" value="NZ_RCZI01000001.1"/>
</dbReference>
<evidence type="ECO:0000256" key="1">
    <source>
        <dbReference type="SAM" id="MobiDB-lite"/>
    </source>
</evidence>
<feature type="compositionally biased region" description="Pro residues" evidence="1">
    <location>
        <begin position="16"/>
        <end position="56"/>
    </location>
</feature>
<sequence>MSVTALRHENADVPVDPVPPLPVPPSPVPPTPTPEGDPPPAEPPVTDPGKPPPVIEPPSGDIVLGRMHARRLREVYRSAGWPCRDPIEIDLLAAGLLERQRAASGHETLRVTDRGIAHIAGSLVVNRAALSAHEALVEQVAREMTRNGRIAWRGLSLRARVAGATEGDPARWCIARPDVFSIRNTSVEAYAQPIVHEIKVRRADLMADLRKPDKRAAYLDLGGECWYVLGRDARDRPIATPDEIPSECGVLMLEAGRLVVARPAVHRVLPRMPFGVWMALAKARPVGGFDEQAQGLLNELDGAQDSA</sequence>
<gene>
    <name evidence="2" type="ORF">EAH82_02845</name>
</gene>
<dbReference type="AlphaFoldDB" id="A0A502E146"/>
<feature type="compositionally biased region" description="Basic and acidic residues" evidence="1">
    <location>
        <begin position="1"/>
        <end position="11"/>
    </location>
</feature>
<dbReference type="EMBL" id="RCZI01000001">
    <property type="protein sequence ID" value="TPG30442.1"/>
    <property type="molecule type" value="Genomic_DNA"/>
</dbReference>
<feature type="region of interest" description="Disordered" evidence="1">
    <location>
        <begin position="1"/>
        <end position="61"/>
    </location>
</feature>
<organism evidence="2 3">
    <name type="scientific">Variovorax guangxiensis</name>
    <dbReference type="NCBI Taxonomy" id="1775474"/>
    <lineage>
        <taxon>Bacteria</taxon>
        <taxon>Pseudomonadati</taxon>
        <taxon>Pseudomonadota</taxon>
        <taxon>Betaproteobacteria</taxon>
        <taxon>Burkholderiales</taxon>
        <taxon>Comamonadaceae</taxon>
        <taxon>Variovorax</taxon>
    </lineage>
</organism>
<comment type="caution">
    <text evidence="2">The sequence shown here is derived from an EMBL/GenBank/DDBJ whole genome shotgun (WGS) entry which is preliminary data.</text>
</comment>
<proteinExistence type="predicted"/>
<dbReference type="Proteomes" id="UP000319212">
    <property type="component" value="Unassembled WGS sequence"/>
</dbReference>
<protein>
    <submittedName>
        <fullName evidence="2">Uncharacterized protein</fullName>
    </submittedName>
</protein>